<dbReference type="InterPro" id="IPR036265">
    <property type="entry name" value="HIT-like_sf"/>
</dbReference>
<evidence type="ECO:0000259" key="2">
    <source>
        <dbReference type="PROSITE" id="PS51084"/>
    </source>
</evidence>
<sequence>MSQCPICEKHEKKKDVLFENENWVITHGPLGSQLLGYVYLEPKRHVENWSDFSETELVELGPLIKKIELSLKELIHLDRLYSVTISEAVRHIHFHLIPRGNTTFVRGIPLIEQATQQKALNENEIEQVELETFKEKFKSTLLL</sequence>
<dbReference type="GO" id="GO:0003824">
    <property type="term" value="F:catalytic activity"/>
    <property type="evidence" value="ECO:0007669"/>
    <property type="project" value="InterPro"/>
</dbReference>
<accession>A0A9X2CTU7</accession>
<dbReference type="PROSITE" id="PS51084">
    <property type="entry name" value="HIT_2"/>
    <property type="match status" value="1"/>
</dbReference>
<dbReference type="AlphaFoldDB" id="A0A9X2CTU7"/>
<reference evidence="3" key="1">
    <citation type="submission" date="2022-02" db="EMBL/GenBank/DDBJ databases">
        <title>Halalkalibacter sp. nov. isolated from Lonar Lake, India.</title>
        <authorList>
            <person name="Joshi A."/>
            <person name="Thite S."/>
            <person name="Lodha T."/>
        </authorList>
    </citation>
    <scope>NUCLEOTIDE SEQUENCE</scope>
    <source>
        <strain evidence="3">MEB205</strain>
    </source>
</reference>
<name>A0A9X2CTU7_9BACI</name>
<dbReference type="SUPFAM" id="SSF54197">
    <property type="entry name" value="HIT-like"/>
    <property type="match status" value="1"/>
</dbReference>
<proteinExistence type="predicted"/>
<dbReference type="Pfam" id="PF01230">
    <property type="entry name" value="HIT"/>
    <property type="match status" value="1"/>
</dbReference>
<dbReference type="EMBL" id="JAKRYL010000012">
    <property type="protein sequence ID" value="MCL7748040.1"/>
    <property type="molecule type" value="Genomic_DNA"/>
</dbReference>
<keyword evidence="4" id="KW-1185">Reference proteome</keyword>
<dbReference type="Gene3D" id="3.30.428.10">
    <property type="entry name" value="HIT-like"/>
    <property type="match status" value="1"/>
</dbReference>
<organism evidence="3 4">
    <name type="scientific">Halalkalibacter alkaliphilus</name>
    <dbReference type="NCBI Taxonomy" id="2917993"/>
    <lineage>
        <taxon>Bacteria</taxon>
        <taxon>Bacillati</taxon>
        <taxon>Bacillota</taxon>
        <taxon>Bacilli</taxon>
        <taxon>Bacillales</taxon>
        <taxon>Bacillaceae</taxon>
        <taxon>Halalkalibacter</taxon>
    </lineage>
</organism>
<dbReference type="Proteomes" id="UP001139150">
    <property type="component" value="Unassembled WGS sequence"/>
</dbReference>
<gene>
    <name evidence="3" type="ORF">MF646_12990</name>
</gene>
<evidence type="ECO:0000313" key="4">
    <source>
        <dbReference type="Proteomes" id="UP001139150"/>
    </source>
</evidence>
<feature type="domain" description="HIT" evidence="2">
    <location>
        <begin position="36"/>
        <end position="106"/>
    </location>
</feature>
<protein>
    <submittedName>
        <fullName evidence="3">HIT domain-containing protein</fullName>
    </submittedName>
</protein>
<evidence type="ECO:0000256" key="1">
    <source>
        <dbReference type="PROSITE-ProRule" id="PRU00464"/>
    </source>
</evidence>
<comment type="caution">
    <text evidence="3">The sequence shown here is derived from an EMBL/GenBank/DDBJ whole genome shotgun (WGS) entry which is preliminary data.</text>
</comment>
<dbReference type="RefSeq" id="WP_250096933.1">
    <property type="nucleotide sequence ID" value="NZ_JAKRYL010000012.1"/>
</dbReference>
<dbReference type="InterPro" id="IPR011146">
    <property type="entry name" value="HIT-like"/>
</dbReference>
<feature type="short sequence motif" description="Histidine triad motif" evidence="1">
    <location>
        <begin position="91"/>
        <end position="95"/>
    </location>
</feature>
<evidence type="ECO:0000313" key="3">
    <source>
        <dbReference type="EMBL" id="MCL7748040.1"/>
    </source>
</evidence>